<evidence type="ECO:0000256" key="1">
    <source>
        <dbReference type="ARBA" id="ARBA00004651"/>
    </source>
</evidence>
<feature type="transmembrane region" description="Helical" evidence="12">
    <location>
        <begin position="116"/>
        <end position="142"/>
    </location>
</feature>
<feature type="transmembrane region" description="Helical" evidence="12">
    <location>
        <begin position="181"/>
        <end position="199"/>
    </location>
</feature>
<evidence type="ECO:0000313" key="13">
    <source>
        <dbReference type="EMBL" id="CAG5071763.1"/>
    </source>
</evidence>
<evidence type="ECO:0000256" key="2">
    <source>
        <dbReference type="ARBA" id="ARBA00006434"/>
    </source>
</evidence>
<reference evidence="13 14" key="1">
    <citation type="submission" date="2021-04" db="EMBL/GenBank/DDBJ databases">
        <authorList>
            <person name="Rodrigo-Torres L."/>
            <person name="Arahal R. D."/>
            <person name="Lucena T."/>
        </authorList>
    </citation>
    <scope>NUCLEOTIDE SEQUENCE [LARGE SCALE GENOMIC DNA]</scope>
    <source>
        <strain evidence="13 14">CECT 9623</strain>
    </source>
</reference>
<protein>
    <submittedName>
        <fullName evidence="13">Sodium/glucose cotransporter</fullName>
    </submittedName>
</protein>
<keyword evidence="9 12" id="KW-0472">Membrane</keyword>
<dbReference type="PANTHER" id="PTHR42985">
    <property type="entry name" value="SODIUM-COUPLED MONOCARBOXYLATE TRANSPORTER"/>
    <property type="match status" value="1"/>
</dbReference>
<feature type="transmembrane region" description="Helical" evidence="12">
    <location>
        <begin position="350"/>
        <end position="379"/>
    </location>
</feature>
<dbReference type="Proteomes" id="UP000679725">
    <property type="component" value="Unassembled WGS sequence"/>
</dbReference>
<organism evidence="13 14">
    <name type="scientific">Dyadobacter linearis</name>
    <dbReference type="NCBI Taxonomy" id="2823330"/>
    <lineage>
        <taxon>Bacteria</taxon>
        <taxon>Pseudomonadati</taxon>
        <taxon>Bacteroidota</taxon>
        <taxon>Cytophagia</taxon>
        <taxon>Cytophagales</taxon>
        <taxon>Spirosomataceae</taxon>
        <taxon>Dyadobacter</taxon>
    </lineage>
</organism>
<feature type="transmembrane region" description="Helical" evidence="12">
    <location>
        <begin position="456"/>
        <end position="474"/>
    </location>
</feature>
<feature type="transmembrane region" description="Helical" evidence="12">
    <location>
        <begin position="46"/>
        <end position="65"/>
    </location>
</feature>
<feature type="transmembrane region" description="Helical" evidence="12">
    <location>
        <begin position="6"/>
        <end position="26"/>
    </location>
</feature>
<comment type="caution">
    <text evidence="13">The sequence shown here is derived from an EMBL/GenBank/DDBJ whole genome shotgun (WGS) entry which is preliminary data.</text>
</comment>
<comment type="subcellular location">
    <subcellularLocation>
        <location evidence="1">Cell membrane</location>
        <topology evidence="1">Multi-pass membrane protein</topology>
    </subcellularLocation>
</comment>
<evidence type="ECO:0000256" key="8">
    <source>
        <dbReference type="ARBA" id="ARBA00023065"/>
    </source>
</evidence>
<feature type="transmembrane region" description="Helical" evidence="12">
    <location>
        <begin position="231"/>
        <end position="250"/>
    </location>
</feature>
<evidence type="ECO:0000256" key="12">
    <source>
        <dbReference type="SAM" id="Phobius"/>
    </source>
</evidence>
<proteinExistence type="inferred from homology"/>
<evidence type="ECO:0000256" key="10">
    <source>
        <dbReference type="ARBA" id="ARBA00023201"/>
    </source>
</evidence>
<dbReference type="EMBL" id="CAJRAU010000005">
    <property type="protein sequence ID" value="CAG5071763.1"/>
    <property type="molecule type" value="Genomic_DNA"/>
</dbReference>
<dbReference type="PANTHER" id="PTHR42985:SF32">
    <property type="entry name" value="SODIUM IODIDE SYMPORTER"/>
    <property type="match status" value="1"/>
</dbReference>
<dbReference type="Gene3D" id="1.20.1730.10">
    <property type="entry name" value="Sodium/glucose cotransporter"/>
    <property type="match status" value="1"/>
</dbReference>
<evidence type="ECO:0000313" key="14">
    <source>
        <dbReference type="Proteomes" id="UP000679725"/>
    </source>
</evidence>
<evidence type="ECO:0000256" key="4">
    <source>
        <dbReference type="ARBA" id="ARBA00022475"/>
    </source>
</evidence>
<feature type="transmembrane region" description="Helical" evidence="12">
    <location>
        <begin position="494"/>
        <end position="512"/>
    </location>
</feature>
<evidence type="ECO:0000256" key="11">
    <source>
        <dbReference type="RuleBase" id="RU362091"/>
    </source>
</evidence>
<keyword evidence="4" id="KW-1003">Cell membrane</keyword>
<keyword evidence="3" id="KW-0813">Transport</keyword>
<dbReference type="InterPro" id="IPR051163">
    <property type="entry name" value="Sodium:Solute_Symporter_SSF"/>
</dbReference>
<feature type="transmembrane region" description="Helical" evidence="12">
    <location>
        <begin position="271"/>
        <end position="296"/>
    </location>
</feature>
<feature type="transmembrane region" description="Helical" evidence="12">
    <location>
        <begin position="148"/>
        <end position="169"/>
    </location>
</feature>
<evidence type="ECO:0000256" key="5">
    <source>
        <dbReference type="ARBA" id="ARBA00022692"/>
    </source>
</evidence>
<keyword evidence="14" id="KW-1185">Reference proteome</keyword>
<name>A0ABM8UU41_9BACT</name>
<evidence type="ECO:0000256" key="6">
    <source>
        <dbReference type="ARBA" id="ARBA00022989"/>
    </source>
</evidence>
<dbReference type="CDD" id="cd11495">
    <property type="entry name" value="SLC5sbd_NIS-like_u3"/>
    <property type="match status" value="1"/>
</dbReference>
<evidence type="ECO:0000256" key="7">
    <source>
        <dbReference type="ARBA" id="ARBA00023053"/>
    </source>
</evidence>
<keyword evidence="8" id="KW-0406">Ion transport</keyword>
<sequence length="526" mass="57309">MKSLPFLDLFIVIAYLAGMVGVGIYFSRKNTTADQFTKASGKIPGWAIGISIYATFLSSNTFLGVPGKAFGSNWNSFVFSLSMPLAAWVATKFFIPFYRSTGAVSAYTHLEHRFGAWARTYAVACFLLTQLARMGSIFFGIALSLQALTGYDMSTIMVVVGVCIVLYTVMGGMEAVIWTEVVQGVIKTVGALVILYLVVDGMEGGLSKIMTVGNAEGKFSLGSFAPDFTQSSFWVVLLYGFFMNLNNFGMDQNYVQRYHTTTSVKEAAGSVWLCVYLYLPVSLIFFFLGSCLYAYYQSEPALLETIKMQVAAERLPGGTQAAISNLAATLTPGDYGDKVMPHFMVNKVPVGLLGLIIAAIMSAAMSTISSGMNASATVFSIDIYQKYIKSDLTSKESLRLLYIATTVFGLLGMITGIAMIGVKSVLDVWWMLSGIFAGGMLGLFLLGIISRQTKNAEALTATLIGIAVIIWMTFSNQLPDEYAFLRNPLHQNMIMVVGTLTIFLIGLLLTKLRKPTSIEKEMVLDN</sequence>
<comment type="similarity">
    <text evidence="2 11">Belongs to the sodium:solute symporter (SSF) (TC 2.A.21) family.</text>
</comment>
<keyword evidence="10" id="KW-0739">Sodium transport</keyword>
<dbReference type="InterPro" id="IPR001734">
    <property type="entry name" value="Na/solute_symporter"/>
</dbReference>
<dbReference type="RefSeq" id="WP_215235049.1">
    <property type="nucleotide sequence ID" value="NZ_CAJRAU010000005.1"/>
</dbReference>
<gene>
    <name evidence="13" type="primary">sglT_2</name>
    <name evidence="13" type="ORF">DYBT9623_03752</name>
</gene>
<dbReference type="Pfam" id="PF00474">
    <property type="entry name" value="SSF"/>
    <property type="match status" value="1"/>
</dbReference>
<keyword evidence="7" id="KW-0915">Sodium</keyword>
<dbReference type="PROSITE" id="PS50283">
    <property type="entry name" value="NA_SOLUT_SYMP_3"/>
    <property type="match status" value="1"/>
</dbReference>
<dbReference type="InterPro" id="IPR038377">
    <property type="entry name" value="Na/Glc_symporter_sf"/>
</dbReference>
<keyword evidence="5 12" id="KW-0812">Transmembrane</keyword>
<feature type="transmembrane region" description="Helical" evidence="12">
    <location>
        <begin position="400"/>
        <end position="422"/>
    </location>
</feature>
<evidence type="ECO:0000256" key="9">
    <source>
        <dbReference type="ARBA" id="ARBA00023136"/>
    </source>
</evidence>
<keyword evidence="6 12" id="KW-1133">Transmembrane helix</keyword>
<evidence type="ECO:0000256" key="3">
    <source>
        <dbReference type="ARBA" id="ARBA00022448"/>
    </source>
</evidence>
<dbReference type="NCBIfam" id="TIGR00813">
    <property type="entry name" value="sss"/>
    <property type="match status" value="1"/>
</dbReference>
<accession>A0ABM8UU41</accession>
<feature type="transmembrane region" description="Helical" evidence="12">
    <location>
        <begin position="428"/>
        <end position="449"/>
    </location>
</feature>